<keyword evidence="14" id="KW-0175">Coiled coil</keyword>
<dbReference type="HAMAP" id="MF_01398">
    <property type="entry name" value="ATP_synth_b_bprime"/>
    <property type="match status" value="1"/>
</dbReference>
<protein>
    <recommendedName>
        <fullName evidence="12">ATP synthase subunit b</fullName>
    </recommendedName>
    <alternativeName>
        <fullName evidence="12">ATP synthase F(0) sector subunit b</fullName>
    </alternativeName>
    <alternativeName>
        <fullName evidence="12">ATPase subunit I</fullName>
    </alternativeName>
    <alternativeName>
        <fullName evidence="12">F-type ATPase subunit b</fullName>
        <shortName evidence="12">F-ATPase subunit b</shortName>
    </alternativeName>
</protein>
<comment type="function">
    <text evidence="10">Component of the F(0) channel, it forms part of the peripheral stalk, linking F(1) to F(0). The b'-subunit is a diverged and duplicated form of b found in plants and photosynthetic bacteria.</text>
</comment>
<dbReference type="InterPro" id="IPR002146">
    <property type="entry name" value="ATP_synth_b/b'su_bac/chlpt"/>
</dbReference>
<keyword evidence="16" id="KW-1185">Reference proteome</keyword>
<dbReference type="OrthoDB" id="7391503at2"/>
<evidence type="ECO:0000256" key="11">
    <source>
        <dbReference type="ARBA" id="ARBA00037847"/>
    </source>
</evidence>
<evidence type="ECO:0000256" key="6">
    <source>
        <dbReference type="ARBA" id="ARBA00023065"/>
    </source>
</evidence>
<evidence type="ECO:0000256" key="12">
    <source>
        <dbReference type="HAMAP-Rule" id="MF_01398"/>
    </source>
</evidence>
<feature type="coiled-coil region" evidence="14">
    <location>
        <begin position="122"/>
        <end position="149"/>
    </location>
</feature>
<keyword evidence="8 12" id="KW-0066">ATP synthesis</keyword>
<proteinExistence type="inferred from homology"/>
<evidence type="ECO:0000256" key="2">
    <source>
        <dbReference type="ARBA" id="ARBA00022547"/>
    </source>
</evidence>
<evidence type="ECO:0000313" key="16">
    <source>
        <dbReference type="Proteomes" id="UP000284322"/>
    </source>
</evidence>
<organism evidence="15 16">
    <name type="scientific">Tsuneonella suprasediminis</name>
    <dbReference type="NCBI Taxonomy" id="2306996"/>
    <lineage>
        <taxon>Bacteria</taxon>
        <taxon>Pseudomonadati</taxon>
        <taxon>Pseudomonadota</taxon>
        <taxon>Alphaproteobacteria</taxon>
        <taxon>Sphingomonadales</taxon>
        <taxon>Erythrobacteraceae</taxon>
        <taxon>Tsuneonella</taxon>
    </lineage>
</organism>
<evidence type="ECO:0000256" key="5">
    <source>
        <dbReference type="ARBA" id="ARBA00022989"/>
    </source>
</evidence>
<dbReference type="EMBL" id="RAHJ01000019">
    <property type="protein sequence ID" value="RJX66795.1"/>
    <property type="molecule type" value="Genomic_DNA"/>
</dbReference>
<dbReference type="Pfam" id="PF00430">
    <property type="entry name" value="ATP-synt_B"/>
    <property type="match status" value="1"/>
</dbReference>
<dbReference type="Proteomes" id="UP000284322">
    <property type="component" value="Unassembled WGS sequence"/>
</dbReference>
<evidence type="ECO:0000256" key="1">
    <source>
        <dbReference type="ARBA" id="ARBA00022448"/>
    </source>
</evidence>
<keyword evidence="4 12" id="KW-0375">Hydrogen ion transport</keyword>
<name>A0A419R0K3_9SPHN</name>
<evidence type="ECO:0000256" key="3">
    <source>
        <dbReference type="ARBA" id="ARBA00022692"/>
    </source>
</evidence>
<evidence type="ECO:0000256" key="9">
    <source>
        <dbReference type="ARBA" id="ARBA00025198"/>
    </source>
</evidence>
<feature type="transmembrane region" description="Helical" evidence="12">
    <location>
        <begin position="33"/>
        <end position="50"/>
    </location>
</feature>
<keyword evidence="12" id="KW-1003">Cell membrane</keyword>
<dbReference type="GO" id="GO:0012505">
    <property type="term" value="C:endomembrane system"/>
    <property type="evidence" value="ECO:0007669"/>
    <property type="project" value="UniProtKB-SubCell"/>
</dbReference>
<gene>
    <name evidence="12" type="primary">atpF</name>
    <name evidence="15" type="ORF">D6858_10485</name>
</gene>
<dbReference type="AlphaFoldDB" id="A0A419R0K3"/>
<keyword evidence="7 12" id="KW-0472">Membrane</keyword>
<evidence type="ECO:0000256" key="14">
    <source>
        <dbReference type="SAM" id="Coils"/>
    </source>
</evidence>
<accession>A0A419R0K3</accession>
<comment type="similarity">
    <text evidence="12 13">Belongs to the ATPase B chain family.</text>
</comment>
<reference evidence="15 16" key="1">
    <citation type="submission" date="2018-09" db="EMBL/GenBank/DDBJ databases">
        <title>Altererythrobacter sp.Ery1 and Ery12, the genome sequencing of novel strains in genus Alterythrobacter.</title>
        <authorList>
            <person name="Cheng H."/>
            <person name="Wu Y.-H."/>
            <person name="Fang C."/>
            <person name="Xu X.-W."/>
        </authorList>
    </citation>
    <scope>NUCLEOTIDE SEQUENCE [LARGE SCALE GENOMIC DNA]</scope>
    <source>
        <strain evidence="15 16">Ery12</strain>
    </source>
</reference>
<keyword evidence="1 12" id="KW-0813">Transport</keyword>
<evidence type="ECO:0000256" key="10">
    <source>
        <dbReference type="ARBA" id="ARBA00025614"/>
    </source>
</evidence>
<keyword evidence="2 12" id="KW-0138">CF(0)</keyword>
<comment type="subunit">
    <text evidence="12">F-type ATPases have 2 components, F(1) - the catalytic core - and F(0) - the membrane proton channel. F(1) has five subunits: alpha(3), beta(3), gamma(1), delta(1), epsilon(1). F(0) has three main subunits: a(1), b(2) and c(10-14). The alpha and beta chains form an alternating ring which encloses part of the gamma chain. F(1) is attached to F(0) by a central stalk formed by the gamma and epsilon chains, while a peripheral stalk is formed by the delta and b chains.</text>
</comment>
<evidence type="ECO:0000256" key="4">
    <source>
        <dbReference type="ARBA" id="ARBA00022781"/>
    </source>
</evidence>
<keyword evidence="5 12" id="KW-1133">Transmembrane helix</keyword>
<evidence type="ECO:0000256" key="7">
    <source>
        <dbReference type="ARBA" id="ARBA00023136"/>
    </source>
</evidence>
<evidence type="ECO:0000256" key="13">
    <source>
        <dbReference type="RuleBase" id="RU003848"/>
    </source>
</evidence>
<sequence>MSALPAIVEEQPAGHTEVAGHEEQTLLGLGAEGWVYVSITIFFIIAIFFVKAPRKITDALDAQIAEKRRNLDEAAKIRAEAQGLLDEAKAQHAASAQDAAAMLDHAKKEAAQIIAQAEADTSVMLERRAAMAEQKIAAAERAAAESLRREAAGAAVNAARAVIAGNYGETEDRKLADEIISSI</sequence>
<evidence type="ECO:0000313" key="15">
    <source>
        <dbReference type="EMBL" id="RJX66795.1"/>
    </source>
</evidence>
<dbReference type="GO" id="GO:0045259">
    <property type="term" value="C:proton-transporting ATP synthase complex"/>
    <property type="evidence" value="ECO:0007669"/>
    <property type="project" value="UniProtKB-KW"/>
</dbReference>
<dbReference type="GO" id="GO:0046933">
    <property type="term" value="F:proton-transporting ATP synthase activity, rotational mechanism"/>
    <property type="evidence" value="ECO:0007669"/>
    <property type="project" value="UniProtKB-UniRule"/>
</dbReference>
<comment type="caution">
    <text evidence="15">The sequence shown here is derived from an EMBL/GenBank/DDBJ whole genome shotgun (WGS) entry which is preliminary data.</text>
</comment>
<keyword evidence="3 12" id="KW-0812">Transmembrane</keyword>
<dbReference type="RefSeq" id="WP_120109946.1">
    <property type="nucleotide sequence ID" value="NZ_RAHJ01000019.1"/>
</dbReference>
<comment type="subcellular location">
    <subcellularLocation>
        <location evidence="12">Cell membrane</location>
        <topology evidence="12">Single-pass membrane protein</topology>
    </subcellularLocation>
    <subcellularLocation>
        <location evidence="11">Endomembrane system</location>
        <topology evidence="11">Single-pass membrane protein</topology>
    </subcellularLocation>
</comment>
<keyword evidence="6 12" id="KW-0406">Ion transport</keyword>
<dbReference type="GO" id="GO:0005886">
    <property type="term" value="C:plasma membrane"/>
    <property type="evidence" value="ECO:0007669"/>
    <property type="project" value="UniProtKB-SubCell"/>
</dbReference>
<evidence type="ECO:0000256" key="8">
    <source>
        <dbReference type="ARBA" id="ARBA00023310"/>
    </source>
</evidence>
<comment type="function">
    <text evidence="9 12">F(1)F(0) ATP synthase produces ATP from ADP in the presence of a proton or sodium gradient. F-type ATPases consist of two structural domains, F(1) containing the extramembraneous catalytic core and F(0) containing the membrane proton channel, linked together by a central stalk and a peripheral stalk. During catalysis, ATP synthesis in the catalytic domain of F(1) is coupled via a rotary mechanism of the central stalk subunits to proton translocation.</text>
</comment>